<name>A0A329R5H5_9STRA</name>
<evidence type="ECO:0000313" key="3">
    <source>
        <dbReference type="Proteomes" id="UP000251314"/>
    </source>
</evidence>
<accession>A0A329R5H5</accession>
<keyword evidence="3" id="KW-1185">Reference proteome</keyword>
<dbReference type="PANTHER" id="PTHR40866">
    <property type="entry name" value="BED-TYPE DOMAIN-CONTAINING PROTEIN"/>
    <property type="match status" value="1"/>
</dbReference>
<feature type="region of interest" description="Disordered" evidence="1">
    <location>
        <begin position="20"/>
        <end position="45"/>
    </location>
</feature>
<sequence>VINGEVARLTTSDRKAVKRFEVSTATTNAGSKRKQRNDEEEKLEEDFTSSVLRAKKVGGAKPALSAYVKLLEKLPPTSNSCERLFSQAKLVLTPQRATMLPVNF</sequence>
<dbReference type="PANTHER" id="PTHR40866:SF1">
    <property type="entry name" value="BED-TYPE DOMAIN-CONTAINING PROTEIN"/>
    <property type="match status" value="1"/>
</dbReference>
<dbReference type="OrthoDB" id="109873at2759"/>
<evidence type="ECO:0008006" key="4">
    <source>
        <dbReference type="Google" id="ProtNLM"/>
    </source>
</evidence>
<protein>
    <recommendedName>
        <fullName evidence="4">HAT C-terminal dimerisation domain-containing protein</fullName>
    </recommendedName>
</protein>
<feature type="non-terminal residue" evidence="2">
    <location>
        <position position="1"/>
    </location>
</feature>
<gene>
    <name evidence="2" type="ORF">PC110_g23561</name>
</gene>
<reference evidence="2 3" key="1">
    <citation type="submission" date="2018-01" db="EMBL/GenBank/DDBJ databases">
        <title>Draft genome of the strawberry crown rot pathogen Phytophthora cactorum.</title>
        <authorList>
            <person name="Armitage A.D."/>
            <person name="Lysoe E."/>
            <person name="Nellist C.F."/>
            <person name="Harrison R.J."/>
            <person name="Brurberg M.B."/>
        </authorList>
    </citation>
    <scope>NUCLEOTIDE SEQUENCE [LARGE SCALE GENOMIC DNA]</scope>
    <source>
        <strain evidence="2 3">10300</strain>
    </source>
</reference>
<dbReference type="AlphaFoldDB" id="A0A329R5H5"/>
<organism evidence="2 3">
    <name type="scientific">Phytophthora cactorum</name>
    <dbReference type="NCBI Taxonomy" id="29920"/>
    <lineage>
        <taxon>Eukaryota</taxon>
        <taxon>Sar</taxon>
        <taxon>Stramenopiles</taxon>
        <taxon>Oomycota</taxon>
        <taxon>Peronosporomycetes</taxon>
        <taxon>Peronosporales</taxon>
        <taxon>Peronosporaceae</taxon>
        <taxon>Phytophthora</taxon>
    </lineage>
</organism>
<evidence type="ECO:0000256" key="1">
    <source>
        <dbReference type="SAM" id="MobiDB-lite"/>
    </source>
</evidence>
<comment type="caution">
    <text evidence="2">The sequence shown here is derived from an EMBL/GenBank/DDBJ whole genome shotgun (WGS) entry which is preliminary data.</text>
</comment>
<dbReference type="Proteomes" id="UP000251314">
    <property type="component" value="Unassembled WGS sequence"/>
</dbReference>
<dbReference type="VEuPathDB" id="FungiDB:PC110_g23561"/>
<dbReference type="EMBL" id="MJFZ01003676">
    <property type="protein sequence ID" value="RAW19997.1"/>
    <property type="molecule type" value="Genomic_DNA"/>
</dbReference>
<proteinExistence type="predicted"/>
<evidence type="ECO:0000313" key="2">
    <source>
        <dbReference type="EMBL" id="RAW19997.1"/>
    </source>
</evidence>